<dbReference type="Proteomes" id="UP001266305">
    <property type="component" value="Unassembled WGS sequence"/>
</dbReference>
<dbReference type="EMBL" id="JASSZA010000005">
    <property type="protein sequence ID" value="KAK2112818.1"/>
    <property type="molecule type" value="Genomic_DNA"/>
</dbReference>
<dbReference type="Gene3D" id="3.20.20.100">
    <property type="entry name" value="NADP-dependent oxidoreductase domain"/>
    <property type="match status" value="1"/>
</dbReference>
<evidence type="ECO:0000313" key="5">
    <source>
        <dbReference type="Proteomes" id="UP001266305"/>
    </source>
</evidence>
<comment type="caution">
    <text evidence="4">The sequence shown here is derived from an EMBL/GenBank/DDBJ whole genome shotgun (WGS) entry which is preliminary data.</text>
</comment>
<dbReference type="SUPFAM" id="SSF51430">
    <property type="entry name" value="NAD(P)-linked oxidoreductase"/>
    <property type="match status" value="1"/>
</dbReference>
<keyword evidence="1" id="KW-0521">NADP</keyword>
<feature type="domain" description="NADP-dependent oxidoreductase" evidence="3">
    <location>
        <begin position="4"/>
        <end position="138"/>
    </location>
</feature>
<dbReference type="InterPro" id="IPR020471">
    <property type="entry name" value="AKR"/>
</dbReference>
<accession>A0ABQ9VTV7</accession>
<organism evidence="4 5">
    <name type="scientific">Saguinus oedipus</name>
    <name type="common">Cotton-top tamarin</name>
    <name type="synonym">Oedipomidas oedipus</name>
    <dbReference type="NCBI Taxonomy" id="9490"/>
    <lineage>
        <taxon>Eukaryota</taxon>
        <taxon>Metazoa</taxon>
        <taxon>Chordata</taxon>
        <taxon>Craniata</taxon>
        <taxon>Vertebrata</taxon>
        <taxon>Euteleostomi</taxon>
        <taxon>Mammalia</taxon>
        <taxon>Eutheria</taxon>
        <taxon>Euarchontoglires</taxon>
        <taxon>Primates</taxon>
        <taxon>Haplorrhini</taxon>
        <taxon>Platyrrhini</taxon>
        <taxon>Cebidae</taxon>
        <taxon>Callitrichinae</taxon>
        <taxon>Saguinus</taxon>
    </lineage>
</organism>
<evidence type="ECO:0000256" key="2">
    <source>
        <dbReference type="ARBA" id="ARBA00023002"/>
    </source>
</evidence>
<proteinExistence type="predicted"/>
<keyword evidence="5" id="KW-1185">Reference proteome</keyword>
<keyword evidence="2" id="KW-0560">Oxidoreductase</keyword>
<dbReference type="InterPro" id="IPR036812">
    <property type="entry name" value="NAD(P)_OxRdtase_dom_sf"/>
</dbReference>
<evidence type="ECO:0000313" key="4">
    <source>
        <dbReference type="EMBL" id="KAK2112818.1"/>
    </source>
</evidence>
<protein>
    <submittedName>
        <fullName evidence="4">Aldose reductase</fullName>
    </submittedName>
</protein>
<gene>
    <name evidence="4" type="primary">AKR1B1_6</name>
    <name evidence="4" type="ORF">P7K49_012565</name>
</gene>
<evidence type="ECO:0000259" key="3">
    <source>
        <dbReference type="Pfam" id="PF00248"/>
    </source>
</evidence>
<name>A0ABQ9VTV7_SAGOE</name>
<dbReference type="InterPro" id="IPR023210">
    <property type="entry name" value="NADP_OxRdtase_dom"/>
</dbReference>
<sequence>MEELVKAVGISNFNYLQVERILNKPCSKCKLAANQVECHSCLTREKLIHYCQSQGTIVTACSCLVACGSPDRCWVKPEGPSLLEDPRIKAITAKHNKTPAQVLIRFPVQRNMVANPQVCDTKRIAENFKGFDFELGSPETTTLLSYSKN</sequence>
<dbReference type="Pfam" id="PF00248">
    <property type="entry name" value="Aldo_ket_red"/>
    <property type="match status" value="1"/>
</dbReference>
<dbReference type="PRINTS" id="PR00069">
    <property type="entry name" value="ALDKETRDTASE"/>
</dbReference>
<evidence type="ECO:0000256" key="1">
    <source>
        <dbReference type="ARBA" id="ARBA00022857"/>
    </source>
</evidence>
<dbReference type="PANTHER" id="PTHR11732">
    <property type="entry name" value="ALDO/KETO REDUCTASE"/>
    <property type="match status" value="1"/>
</dbReference>
<reference evidence="4 5" key="1">
    <citation type="submission" date="2023-05" db="EMBL/GenBank/DDBJ databases">
        <title>B98-5 Cell Line De Novo Hybrid Assembly: An Optical Mapping Approach.</title>
        <authorList>
            <person name="Kananen K."/>
            <person name="Auerbach J.A."/>
            <person name="Kautto E."/>
            <person name="Blachly J.S."/>
        </authorList>
    </citation>
    <scope>NUCLEOTIDE SEQUENCE [LARGE SCALE GENOMIC DNA]</scope>
    <source>
        <strain evidence="4">B95-8</strain>
        <tissue evidence="4">Cell line</tissue>
    </source>
</reference>